<evidence type="ECO:0000313" key="2">
    <source>
        <dbReference type="EMBL" id="PUX18359.1"/>
    </source>
</evidence>
<accession>A0A2T7B023</accession>
<dbReference type="EMBL" id="MSAE01000001">
    <property type="protein sequence ID" value="PUX18359.1"/>
    <property type="molecule type" value="Genomic_DNA"/>
</dbReference>
<evidence type="ECO:0000313" key="4">
    <source>
        <dbReference type="Proteomes" id="UP000469927"/>
    </source>
</evidence>
<dbReference type="OrthoDB" id="6506163at2"/>
<name>A0A2T7B023_9ENTR</name>
<dbReference type="RefSeq" id="WP_075192041.1">
    <property type="nucleotide sequence ID" value="NZ_JADKNN010000012.1"/>
</dbReference>
<proteinExistence type="predicted"/>
<dbReference type="Proteomes" id="UP000244378">
    <property type="component" value="Unassembled WGS sequence"/>
</dbReference>
<dbReference type="Proteomes" id="UP000469927">
    <property type="component" value="Unassembled WGS sequence"/>
</dbReference>
<reference evidence="1 4" key="2">
    <citation type="submission" date="2019-08" db="EMBL/GenBank/DDBJ databases">
        <title>Prevalence, distribution, and phylogeny of type two toxin-antitoxin genes possessed by Cronobacter species where C. sakazakii homologs follow sequence type lineages.</title>
        <authorList>
            <person name="Finkelstein S."/>
            <person name="Negrete F."/>
            <person name="Jang H."/>
            <person name="Gopinath G.R."/>
            <person name="Tall B.D."/>
        </authorList>
    </citation>
    <scope>NUCLEOTIDE SEQUENCE [LARGE SCALE GENOMIC DNA]</scope>
    <source>
        <strain evidence="1 4">MOD1_GK1257</strain>
    </source>
</reference>
<reference evidence="2 3" key="1">
    <citation type="submission" date="2016-12" db="EMBL/GenBank/DDBJ databases">
        <title>Analysis of the Molecular Diversity Among Cronobacter Species Isolated from Filth Flies Using a Pan Genomic DNA Microarray.</title>
        <authorList>
            <person name="Pava-Ripoll M."/>
            <person name="Tall B."/>
            <person name="Farber J."/>
            <person name="Fanning S."/>
            <person name="Lehner A."/>
            <person name="Stephan R."/>
            <person name="Pagotto F."/>
            <person name="Iverson C."/>
            <person name="Ziobro G."/>
            <person name="Miller A."/>
            <person name="Pearson R."/>
            <person name="Yan Q."/>
            <person name="Kim M."/>
            <person name="Jeong S."/>
            <person name="Park J."/>
            <person name="Jun S."/>
            <person name="Choi H."/>
            <person name="Chung T."/>
            <person name="Yoo Y."/>
            <person name="Park E."/>
            <person name="Hwang S."/>
            <person name="Lee B."/>
            <person name="Sathyamoorthy V."/>
            <person name="Carter L."/>
            <person name="Mammel M."/>
            <person name="Jackson S."/>
            <person name="Kothary M."/>
            <person name="Patel I."/>
            <person name="Grim C."/>
            <person name="Gopinath G."/>
            <person name="Gangiredla J."/>
            <person name="Chase H."/>
        </authorList>
    </citation>
    <scope>NUCLEOTIDE SEQUENCE [LARGE SCALE GENOMIC DNA]</scope>
    <source>
        <strain evidence="2 3">MOD1-Md1s</strain>
    </source>
</reference>
<evidence type="ECO:0000313" key="1">
    <source>
        <dbReference type="EMBL" id="KAB0873849.1"/>
    </source>
</evidence>
<protein>
    <submittedName>
        <fullName evidence="2">Uncharacterized protein</fullName>
    </submittedName>
</protein>
<evidence type="ECO:0000313" key="3">
    <source>
        <dbReference type="Proteomes" id="UP000244378"/>
    </source>
</evidence>
<organism evidence="2 3">
    <name type="scientific">Cronobacter muytjensii</name>
    <dbReference type="NCBI Taxonomy" id="413501"/>
    <lineage>
        <taxon>Bacteria</taxon>
        <taxon>Pseudomonadati</taxon>
        <taxon>Pseudomonadota</taxon>
        <taxon>Gammaproteobacteria</taxon>
        <taxon>Enterobacterales</taxon>
        <taxon>Enterobacteriaceae</taxon>
        <taxon>Cronobacter</taxon>
    </lineage>
</organism>
<keyword evidence="4" id="KW-1185">Reference proteome</keyword>
<dbReference type="EMBL" id="WAGD01000068">
    <property type="protein sequence ID" value="KAB0873849.1"/>
    <property type="molecule type" value="Genomic_DNA"/>
</dbReference>
<gene>
    <name evidence="2" type="ORF">AUN14_00065</name>
    <name evidence="1" type="ORF">FZI19_18310</name>
</gene>
<sequence length="59" mass="6815">MHTPAQRHAARPRLRRMLSAWLTPQPPEARALMLESFIPYGHLYGLDFGNIDPGLHRPR</sequence>
<dbReference type="AlphaFoldDB" id="A0A2T7B023"/>
<comment type="caution">
    <text evidence="2">The sequence shown here is derived from an EMBL/GenBank/DDBJ whole genome shotgun (WGS) entry which is preliminary data.</text>
</comment>